<comment type="caution">
    <text evidence="25">The sequence shown here is derived from an EMBL/GenBank/DDBJ whole genome shotgun (WGS) entry which is preliminary data.</text>
</comment>
<dbReference type="CDD" id="cd14066">
    <property type="entry name" value="STKc_IRAK"/>
    <property type="match status" value="1"/>
</dbReference>
<comment type="similarity">
    <text evidence="18">Belongs to the protein kinase superfamily. Ser/Thr protein kinase family.</text>
</comment>
<keyword evidence="6 20" id="KW-0812">Transmembrane</keyword>
<dbReference type="Gene3D" id="2.90.10.10">
    <property type="entry name" value="Bulb-type lectin domain"/>
    <property type="match status" value="1"/>
</dbReference>
<keyword evidence="13" id="KW-1015">Disulfide bond</keyword>
<keyword evidence="26" id="KW-1185">Reference proteome</keyword>
<evidence type="ECO:0000256" key="2">
    <source>
        <dbReference type="ARBA" id="ARBA00022475"/>
    </source>
</evidence>
<dbReference type="PIRSF" id="PIRSF000641">
    <property type="entry name" value="SRK"/>
    <property type="match status" value="1"/>
</dbReference>
<evidence type="ECO:0000313" key="25">
    <source>
        <dbReference type="EMBL" id="KAJ3705175.1"/>
    </source>
</evidence>
<dbReference type="Pfam" id="PF07714">
    <property type="entry name" value="PK_Tyr_Ser-Thr"/>
    <property type="match status" value="1"/>
</dbReference>
<keyword evidence="4" id="KW-0245">EGF-like domain</keyword>
<evidence type="ECO:0000256" key="6">
    <source>
        <dbReference type="ARBA" id="ARBA00022692"/>
    </source>
</evidence>
<dbReference type="InterPro" id="IPR000858">
    <property type="entry name" value="S_locus_glycoprot_dom"/>
</dbReference>
<keyword evidence="2" id="KW-1003">Cell membrane</keyword>
<keyword evidence="8 18" id="KW-0547">Nucleotide-binding</keyword>
<keyword evidence="11 20" id="KW-1133">Transmembrane helix</keyword>
<evidence type="ECO:0000256" key="9">
    <source>
        <dbReference type="ARBA" id="ARBA00022777"/>
    </source>
</evidence>
<evidence type="ECO:0000256" key="4">
    <source>
        <dbReference type="ARBA" id="ARBA00022536"/>
    </source>
</evidence>
<dbReference type="Pfam" id="PF08276">
    <property type="entry name" value="PAN_2"/>
    <property type="match status" value="1"/>
</dbReference>
<dbReference type="SMART" id="SM00473">
    <property type="entry name" value="PAN_AP"/>
    <property type="match status" value="1"/>
</dbReference>
<evidence type="ECO:0000256" key="21">
    <source>
        <dbReference type="SAM" id="SignalP"/>
    </source>
</evidence>
<dbReference type="PROSITE" id="PS00107">
    <property type="entry name" value="PROTEIN_KINASE_ATP"/>
    <property type="match status" value="1"/>
</dbReference>
<dbReference type="InterPro" id="IPR021820">
    <property type="entry name" value="S-locus_recpt_kinase_C"/>
</dbReference>
<dbReference type="InterPro" id="IPR000719">
    <property type="entry name" value="Prot_kinase_dom"/>
</dbReference>
<comment type="catalytic activity">
    <reaction evidence="17 18">
        <text>L-seryl-[protein] + ATP = O-phospho-L-seryl-[protein] + ADP + H(+)</text>
        <dbReference type="Rhea" id="RHEA:17989"/>
        <dbReference type="Rhea" id="RHEA-COMP:9863"/>
        <dbReference type="Rhea" id="RHEA-COMP:11604"/>
        <dbReference type="ChEBI" id="CHEBI:15378"/>
        <dbReference type="ChEBI" id="CHEBI:29999"/>
        <dbReference type="ChEBI" id="CHEBI:30616"/>
        <dbReference type="ChEBI" id="CHEBI:83421"/>
        <dbReference type="ChEBI" id="CHEBI:456216"/>
        <dbReference type="EC" id="2.7.11.1"/>
    </reaction>
</comment>
<feature type="signal peptide" evidence="21">
    <location>
        <begin position="1"/>
        <end position="22"/>
    </location>
</feature>
<dbReference type="EC" id="2.7.11.1" evidence="18"/>
<dbReference type="InterPro" id="IPR008271">
    <property type="entry name" value="Ser/Thr_kinase_AS"/>
</dbReference>
<feature type="domain" description="Protein kinase" evidence="22">
    <location>
        <begin position="507"/>
        <end position="786"/>
    </location>
</feature>
<feature type="transmembrane region" description="Helical" evidence="20">
    <location>
        <begin position="429"/>
        <end position="450"/>
    </location>
</feature>
<evidence type="ECO:0000256" key="16">
    <source>
        <dbReference type="ARBA" id="ARBA00047899"/>
    </source>
</evidence>
<dbReference type="PROSITE" id="PS50011">
    <property type="entry name" value="PROTEIN_KINASE_DOM"/>
    <property type="match status" value="1"/>
</dbReference>
<keyword evidence="15" id="KW-0325">Glycoprotein</keyword>
<dbReference type="PROSITE" id="PS50948">
    <property type="entry name" value="PAN"/>
    <property type="match status" value="1"/>
</dbReference>
<evidence type="ECO:0000256" key="17">
    <source>
        <dbReference type="ARBA" id="ARBA00048679"/>
    </source>
</evidence>
<dbReference type="Proteomes" id="UP001210211">
    <property type="component" value="Unassembled WGS sequence"/>
</dbReference>
<evidence type="ECO:0000256" key="13">
    <source>
        <dbReference type="ARBA" id="ARBA00023157"/>
    </source>
</evidence>
<evidence type="ECO:0000256" key="15">
    <source>
        <dbReference type="ARBA" id="ARBA00023180"/>
    </source>
</evidence>
<feature type="domain" description="Apple" evidence="24">
    <location>
        <begin position="330"/>
        <end position="411"/>
    </location>
</feature>
<dbReference type="PANTHER" id="PTHR27002:SF443">
    <property type="entry name" value="RECEPTOR-LIKE SERINE_THREONINE-PROTEIN KINASE"/>
    <property type="match status" value="1"/>
</dbReference>
<evidence type="ECO:0000256" key="3">
    <source>
        <dbReference type="ARBA" id="ARBA00022527"/>
    </source>
</evidence>
<dbReference type="InterPro" id="IPR024171">
    <property type="entry name" value="SRK-like_kinase"/>
</dbReference>
<dbReference type="FunFam" id="3.30.200.20:FF:001238">
    <property type="entry name" value="Os08g0179000 protein"/>
    <property type="match status" value="1"/>
</dbReference>
<dbReference type="Gene3D" id="3.30.200.20">
    <property type="entry name" value="Phosphorylase Kinase, domain 1"/>
    <property type="match status" value="1"/>
</dbReference>
<name>A0AAD6EY13_9POAL</name>
<dbReference type="GO" id="GO:0005886">
    <property type="term" value="C:plasma membrane"/>
    <property type="evidence" value="ECO:0007669"/>
    <property type="project" value="UniProtKB-SubCell"/>
</dbReference>
<gene>
    <name evidence="25" type="ORF">LUZ61_008880</name>
</gene>
<feature type="binding site" evidence="19">
    <location>
        <position position="535"/>
    </location>
    <ligand>
        <name>ATP</name>
        <dbReference type="ChEBI" id="CHEBI:30616"/>
    </ligand>
</feature>
<dbReference type="Pfam" id="PF11883">
    <property type="entry name" value="DUF3403"/>
    <property type="match status" value="1"/>
</dbReference>
<dbReference type="Pfam" id="PF01453">
    <property type="entry name" value="B_lectin"/>
    <property type="match status" value="1"/>
</dbReference>
<evidence type="ECO:0000256" key="7">
    <source>
        <dbReference type="ARBA" id="ARBA00022729"/>
    </source>
</evidence>
<dbReference type="CDD" id="cd01098">
    <property type="entry name" value="PAN_AP_plant"/>
    <property type="match status" value="1"/>
</dbReference>
<evidence type="ECO:0000256" key="11">
    <source>
        <dbReference type="ARBA" id="ARBA00022989"/>
    </source>
</evidence>
<dbReference type="Gene3D" id="1.10.510.10">
    <property type="entry name" value="Transferase(Phosphotransferase) domain 1"/>
    <property type="match status" value="1"/>
</dbReference>
<dbReference type="InterPro" id="IPR003609">
    <property type="entry name" value="Pan_app"/>
</dbReference>
<dbReference type="SUPFAM" id="SSF51110">
    <property type="entry name" value="alpha-D-mannose-specific plant lectins"/>
    <property type="match status" value="1"/>
</dbReference>
<dbReference type="PROSITE" id="PS00108">
    <property type="entry name" value="PROTEIN_KINASE_ST"/>
    <property type="match status" value="1"/>
</dbReference>
<dbReference type="AlphaFoldDB" id="A0AAD6EY13"/>
<feature type="domain" description="Bulb-type lectin" evidence="23">
    <location>
        <begin position="23"/>
        <end position="142"/>
    </location>
</feature>
<dbReference type="InterPro" id="IPR036426">
    <property type="entry name" value="Bulb-type_lectin_dom_sf"/>
</dbReference>
<dbReference type="InterPro" id="IPR017441">
    <property type="entry name" value="Protein_kinase_ATP_BS"/>
</dbReference>
<evidence type="ECO:0000256" key="18">
    <source>
        <dbReference type="PIRNR" id="PIRNR000641"/>
    </source>
</evidence>
<dbReference type="GO" id="GO:0051707">
    <property type="term" value="P:response to other organism"/>
    <property type="evidence" value="ECO:0007669"/>
    <property type="project" value="UniProtKB-ARBA"/>
</dbReference>
<evidence type="ECO:0000256" key="5">
    <source>
        <dbReference type="ARBA" id="ARBA00022679"/>
    </source>
</evidence>
<comment type="subcellular location">
    <subcellularLocation>
        <location evidence="1">Cell membrane</location>
        <topology evidence="1">Single-pass type I membrane protein</topology>
    </subcellularLocation>
</comment>
<reference evidence="25 26" key="1">
    <citation type="journal article" date="2022" name="Cell">
        <title>Repeat-based holocentromeres influence genome architecture and karyotype evolution.</title>
        <authorList>
            <person name="Hofstatter P.G."/>
            <person name="Thangavel G."/>
            <person name="Lux T."/>
            <person name="Neumann P."/>
            <person name="Vondrak T."/>
            <person name="Novak P."/>
            <person name="Zhang M."/>
            <person name="Costa L."/>
            <person name="Castellani M."/>
            <person name="Scott A."/>
            <person name="Toegelov H."/>
            <person name="Fuchs J."/>
            <person name="Mata-Sucre Y."/>
            <person name="Dias Y."/>
            <person name="Vanzela A.L.L."/>
            <person name="Huettel B."/>
            <person name="Almeida C.C.S."/>
            <person name="Simkova H."/>
            <person name="Souza G."/>
            <person name="Pedrosa-Harand A."/>
            <person name="Macas J."/>
            <person name="Mayer K.F.X."/>
            <person name="Houben A."/>
            <person name="Marques A."/>
        </authorList>
    </citation>
    <scope>NUCLEOTIDE SEQUENCE [LARGE SCALE GENOMIC DNA]</scope>
    <source>
        <strain evidence="25">RhyTen1mFocal</strain>
    </source>
</reference>
<keyword evidence="14" id="KW-0675">Receptor</keyword>
<evidence type="ECO:0000259" key="22">
    <source>
        <dbReference type="PROSITE" id="PS50011"/>
    </source>
</evidence>
<evidence type="ECO:0000256" key="12">
    <source>
        <dbReference type="ARBA" id="ARBA00023136"/>
    </source>
</evidence>
<evidence type="ECO:0000259" key="24">
    <source>
        <dbReference type="PROSITE" id="PS50948"/>
    </source>
</evidence>
<dbReference type="FunFam" id="1.10.510.10:FF:000060">
    <property type="entry name" value="G-type lectin S-receptor-like serine/threonine-protein kinase"/>
    <property type="match status" value="1"/>
</dbReference>
<evidence type="ECO:0000313" key="26">
    <source>
        <dbReference type="Proteomes" id="UP001210211"/>
    </source>
</evidence>
<dbReference type="GO" id="GO:0005524">
    <property type="term" value="F:ATP binding"/>
    <property type="evidence" value="ECO:0007669"/>
    <property type="project" value="UniProtKB-UniRule"/>
</dbReference>
<evidence type="ECO:0000256" key="10">
    <source>
        <dbReference type="ARBA" id="ARBA00022840"/>
    </source>
</evidence>
<dbReference type="SMART" id="SM00108">
    <property type="entry name" value="B_lectin"/>
    <property type="match status" value="1"/>
</dbReference>
<dbReference type="EMBL" id="JAMRDG010000001">
    <property type="protein sequence ID" value="KAJ3705175.1"/>
    <property type="molecule type" value="Genomic_DNA"/>
</dbReference>
<comment type="catalytic activity">
    <reaction evidence="16 18">
        <text>L-threonyl-[protein] + ATP = O-phospho-L-threonyl-[protein] + ADP + H(+)</text>
        <dbReference type="Rhea" id="RHEA:46608"/>
        <dbReference type="Rhea" id="RHEA-COMP:11060"/>
        <dbReference type="Rhea" id="RHEA-COMP:11605"/>
        <dbReference type="ChEBI" id="CHEBI:15378"/>
        <dbReference type="ChEBI" id="CHEBI:30013"/>
        <dbReference type="ChEBI" id="CHEBI:30616"/>
        <dbReference type="ChEBI" id="CHEBI:61977"/>
        <dbReference type="ChEBI" id="CHEBI:456216"/>
        <dbReference type="EC" id="2.7.11.1"/>
    </reaction>
</comment>
<proteinExistence type="inferred from homology"/>
<dbReference type="SUPFAM" id="SSF56112">
    <property type="entry name" value="Protein kinase-like (PK-like)"/>
    <property type="match status" value="1"/>
</dbReference>
<evidence type="ECO:0000256" key="19">
    <source>
        <dbReference type="PROSITE-ProRule" id="PRU10141"/>
    </source>
</evidence>
<evidence type="ECO:0000256" key="20">
    <source>
        <dbReference type="SAM" id="Phobius"/>
    </source>
</evidence>
<keyword evidence="12 20" id="KW-0472">Membrane</keyword>
<dbReference type="GO" id="GO:0004674">
    <property type="term" value="F:protein serine/threonine kinase activity"/>
    <property type="evidence" value="ECO:0007669"/>
    <property type="project" value="UniProtKB-KW"/>
</dbReference>
<sequence length="822" mass="91600">MANFQFISVLLTSFFLFSLCTSRDTITSDAPLSYGDTLLSSGGVFTLGFFTSNNMIYLGIWYTHIIQQTVVWVANRDNPMLDSTGVLSLNTNGSILQLQNSSAKVFWSTSSLNRVTAVARLLDTGNFVLMDNNTSIISWQSFDYPTDTLLPGLKVGLIMGQPRFLTSWTSSANPSSSNYTIKLDSAGFPEYFILDRSRRVYRTGPWNGRQFSGEPEMETDSELTFVFVSNPNETYYTFYVNDTSLISRLVLNQSFLQRYVSDGSGWTLYWSLPRDQCDNYAQCGPYGVCNLNSSNVPDCTCLTGFIPESEKQWDLRDTSAGCIRRTGLNCTSDGFISITNVKLPETTNATVDSTVGLEDCRNRCLKNCSCTGYSNLDISNGGISCMMWFSDLVDIRQFNGGGQILYYRVAGSDLPAASNTSEKRKATNAAIIAICVILGLIFLTAFGYLIRRMKRKKQGLRQTSFESARALAHERDGVLDEGSRSQGNLSSLPLYDVNDISAATNNFSPSNKLGEGGFGTVFMGELDGRNKIAVKRLGNFSTQGLDELKNEVILIAKLQHINLVSLLGCCIKGEELMLIYEYMENKSLDTIIFDKAKSSELNWQKRFEIIKGIARGVLYLHQDSRLRVIHRDLKASNVLLDKNMNPKISDFGLARIFGTDDAKSHTNRVVGTYGYMAPEYAMDGIFSVKSDVFSFGVLILEIISGKKNRRIFDTEPSSNLLSYAWTLWKDGKSLELLDTSISKNSFHTEEIMRCILVALLCVQDRPDDRPHMSAVVLMLNSPDAILPQPKQPGYFSDRVTSDTKSSSSCTVYDITLTIMEPR</sequence>
<keyword evidence="3 18" id="KW-0723">Serine/threonine-protein kinase</keyword>
<organism evidence="25 26">
    <name type="scientific">Rhynchospora tenuis</name>
    <dbReference type="NCBI Taxonomy" id="198213"/>
    <lineage>
        <taxon>Eukaryota</taxon>
        <taxon>Viridiplantae</taxon>
        <taxon>Streptophyta</taxon>
        <taxon>Embryophyta</taxon>
        <taxon>Tracheophyta</taxon>
        <taxon>Spermatophyta</taxon>
        <taxon>Magnoliopsida</taxon>
        <taxon>Liliopsida</taxon>
        <taxon>Poales</taxon>
        <taxon>Cyperaceae</taxon>
        <taxon>Cyperoideae</taxon>
        <taxon>Rhynchosporeae</taxon>
        <taxon>Rhynchospora</taxon>
    </lineage>
</organism>
<keyword evidence="10 18" id="KW-0067">ATP-binding</keyword>
<evidence type="ECO:0000256" key="8">
    <source>
        <dbReference type="ARBA" id="ARBA00022741"/>
    </source>
</evidence>
<accession>A0AAD6EY13</accession>
<dbReference type="InterPro" id="IPR011009">
    <property type="entry name" value="Kinase-like_dom_sf"/>
</dbReference>
<keyword evidence="9 18" id="KW-0418">Kinase</keyword>
<dbReference type="PROSITE" id="PS50927">
    <property type="entry name" value="BULB_LECTIN"/>
    <property type="match status" value="1"/>
</dbReference>
<dbReference type="SMART" id="SM00220">
    <property type="entry name" value="S_TKc"/>
    <property type="match status" value="1"/>
</dbReference>
<feature type="chain" id="PRO_5042046126" description="Receptor-like serine/threonine-protein kinase" evidence="21">
    <location>
        <begin position="23"/>
        <end position="822"/>
    </location>
</feature>
<dbReference type="InterPro" id="IPR001245">
    <property type="entry name" value="Ser-Thr/Tyr_kinase_cat_dom"/>
</dbReference>
<protein>
    <recommendedName>
        <fullName evidence="18">Receptor-like serine/threonine-protein kinase</fullName>
        <ecNumber evidence="18">2.7.11.1</ecNumber>
    </recommendedName>
</protein>
<evidence type="ECO:0000256" key="14">
    <source>
        <dbReference type="ARBA" id="ARBA00023170"/>
    </source>
</evidence>
<evidence type="ECO:0000259" key="23">
    <source>
        <dbReference type="PROSITE" id="PS50927"/>
    </source>
</evidence>
<dbReference type="GO" id="GO:0048544">
    <property type="term" value="P:recognition of pollen"/>
    <property type="evidence" value="ECO:0007669"/>
    <property type="project" value="InterPro"/>
</dbReference>
<evidence type="ECO:0000256" key="1">
    <source>
        <dbReference type="ARBA" id="ARBA00004251"/>
    </source>
</evidence>
<keyword evidence="5 18" id="KW-0808">Transferase</keyword>
<dbReference type="InterPro" id="IPR001480">
    <property type="entry name" value="Bulb-type_lectin_dom"/>
</dbReference>
<keyword evidence="7 21" id="KW-0732">Signal</keyword>
<dbReference type="Pfam" id="PF00954">
    <property type="entry name" value="S_locus_glycop"/>
    <property type="match status" value="1"/>
</dbReference>
<dbReference type="CDD" id="cd00028">
    <property type="entry name" value="B_lectin"/>
    <property type="match status" value="1"/>
</dbReference>
<dbReference type="PANTHER" id="PTHR27002">
    <property type="entry name" value="RECEPTOR-LIKE SERINE/THREONINE-PROTEIN KINASE SD1-8"/>
    <property type="match status" value="1"/>
</dbReference>